<accession>A0A6A6S431</accession>
<evidence type="ECO:0000313" key="2">
    <source>
        <dbReference type="Proteomes" id="UP000799753"/>
    </source>
</evidence>
<sequence length="120" mass="13580">MLMALPTYLPTYHTIPYIYTSAHPTLFIPLHSTSPQHNTTHHPPLSFLFLFPPRYPRPHTTPVESPRSPRSPREFHAKLVYQLSAELNANVPQAFQNIAAGVPRSGRQNFGAMIWLARGP</sequence>
<proteinExistence type="predicted"/>
<organism evidence="1 2">
    <name type="scientific">Massarina eburnea CBS 473.64</name>
    <dbReference type="NCBI Taxonomy" id="1395130"/>
    <lineage>
        <taxon>Eukaryota</taxon>
        <taxon>Fungi</taxon>
        <taxon>Dikarya</taxon>
        <taxon>Ascomycota</taxon>
        <taxon>Pezizomycotina</taxon>
        <taxon>Dothideomycetes</taxon>
        <taxon>Pleosporomycetidae</taxon>
        <taxon>Pleosporales</taxon>
        <taxon>Massarineae</taxon>
        <taxon>Massarinaceae</taxon>
        <taxon>Massarina</taxon>
    </lineage>
</organism>
<gene>
    <name evidence="1" type="ORF">P280DRAFT_333386</name>
</gene>
<dbReference type="EMBL" id="MU006784">
    <property type="protein sequence ID" value="KAF2640914.1"/>
    <property type="molecule type" value="Genomic_DNA"/>
</dbReference>
<dbReference type="Proteomes" id="UP000799753">
    <property type="component" value="Unassembled WGS sequence"/>
</dbReference>
<protein>
    <submittedName>
        <fullName evidence="1">Uncharacterized protein</fullName>
    </submittedName>
</protein>
<name>A0A6A6S431_9PLEO</name>
<keyword evidence="2" id="KW-1185">Reference proteome</keyword>
<evidence type="ECO:0000313" key="1">
    <source>
        <dbReference type="EMBL" id="KAF2640914.1"/>
    </source>
</evidence>
<reference evidence="1" key="1">
    <citation type="journal article" date="2020" name="Stud. Mycol.">
        <title>101 Dothideomycetes genomes: a test case for predicting lifestyles and emergence of pathogens.</title>
        <authorList>
            <person name="Haridas S."/>
            <person name="Albert R."/>
            <person name="Binder M."/>
            <person name="Bloem J."/>
            <person name="Labutti K."/>
            <person name="Salamov A."/>
            <person name="Andreopoulos B."/>
            <person name="Baker S."/>
            <person name="Barry K."/>
            <person name="Bills G."/>
            <person name="Bluhm B."/>
            <person name="Cannon C."/>
            <person name="Castanera R."/>
            <person name="Culley D."/>
            <person name="Daum C."/>
            <person name="Ezra D."/>
            <person name="Gonzalez J."/>
            <person name="Henrissat B."/>
            <person name="Kuo A."/>
            <person name="Liang C."/>
            <person name="Lipzen A."/>
            <person name="Lutzoni F."/>
            <person name="Magnuson J."/>
            <person name="Mondo S."/>
            <person name="Nolan M."/>
            <person name="Ohm R."/>
            <person name="Pangilinan J."/>
            <person name="Park H.-J."/>
            <person name="Ramirez L."/>
            <person name="Alfaro M."/>
            <person name="Sun H."/>
            <person name="Tritt A."/>
            <person name="Yoshinaga Y."/>
            <person name="Zwiers L.-H."/>
            <person name="Turgeon B."/>
            <person name="Goodwin S."/>
            <person name="Spatafora J."/>
            <person name="Crous P."/>
            <person name="Grigoriev I."/>
        </authorList>
    </citation>
    <scope>NUCLEOTIDE SEQUENCE</scope>
    <source>
        <strain evidence="1">CBS 473.64</strain>
    </source>
</reference>
<dbReference type="AlphaFoldDB" id="A0A6A6S431"/>